<name>A0ABU1USQ2_9GAMM</name>
<protein>
    <submittedName>
        <fullName evidence="1">ABC-type amino acid transport substrate-binding protein</fullName>
    </submittedName>
</protein>
<proteinExistence type="predicted"/>
<dbReference type="EMBL" id="JAVDVX010000001">
    <property type="protein sequence ID" value="MDR7088212.1"/>
    <property type="molecule type" value="Genomic_DNA"/>
</dbReference>
<dbReference type="SUPFAM" id="SSF53850">
    <property type="entry name" value="Periplasmic binding protein-like II"/>
    <property type="match status" value="1"/>
</dbReference>
<evidence type="ECO:0000313" key="2">
    <source>
        <dbReference type="Proteomes" id="UP001253595"/>
    </source>
</evidence>
<accession>A0ABU1USQ2</accession>
<keyword evidence="2" id="KW-1185">Reference proteome</keyword>
<comment type="caution">
    <text evidence="1">The sequence shown here is derived from an EMBL/GenBank/DDBJ whole genome shotgun (WGS) entry which is preliminary data.</text>
</comment>
<gene>
    <name evidence="1" type="ORF">J2X05_000215</name>
</gene>
<dbReference type="Gene3D" id="3.40.190.10">
    <property type="entry name" value="Periplasmic binding protein-like II"/>
    <property type="match status" value="2"/>
</dbReference>
<reference evidence="1 2" key="1">
    <citation type="submission" date="2023-07" db="EMBL/GenBank/DDBJ databases">
        <title>Sorghum-associated microbial communities from plants grown in Nebraska, USA.</title>
        <authorList>
            <person name="Schachtman D."/>
        </authorList>
    </citation>
    <scope>NUCLEOTIDE SEQUENCE [LARGE SCALE GENOMIC DNA]</scope>
    <source>
        <strain evidence="1 2">BE190</strain>
    </source>
</reference>
<organism evidence="1 2">
    <name type="scientific">Cellvibrio fibrivorans</name>
    <dbReference type="NCBI Taxonomy" id="126350"/>
    <lineage>
        <taxon>Bacteria</taxon>
        <taxon>Pseudomonadati</taxon>
        <taxon>Pseudomonadota</taxon>
        <taxon>Gammaproteobacteria</taxon>
        <taxon>Cellvibrionales</taxon>
        <taxon>Cellvibrionaceae</taxon>
        <taxon>Cellvibrio</taxon>
    </lineage>
</organism>
<dbReference type="RefSeq" id="WP_310067555.1">
    <property type="nucleotide sequence ID" value="NZ_JAVDVX010000001.1"/>
</dbReference>
<evidence type="ECO:0000313" key="1">
    <source>
        <dbReference type="EMBL" id="MDR7088212.1"/>
    </source>
</evidence>
<dbReference type="Proteomes" id="UP001253595">
    <property type="component" value="Unassembled WGS sequence"/>
</dbReference>
<sequence>MPLMTIKSSGAGRLPLTRLWILLAYLLAAPALGTEPVIYAWAEQMADDKRGHYPIELLKLALAKSGQDYRATPSKYNLPQFRTLRHLQMNKGIDVVWTLSSPEREEELLPIRIPIDRGLIGWRLLLISTKDEQTFAQVESVEQLKNLRAGQGHDWPDYPILRDNGFKVSGSANYDGLFHMLERGHIRYFPRSLTEIQHELDTHPDMNFMIAPKWVLYYPAPLYFFVRKDNIQLAAAIERGLEIAISDGSMRTLFTQHFAATIANAQLHERTIVPVNNPLLTAETPLTRSDLWFSPEQGF</sequence>